<dbReference type="OrthoDB" id="9887705at2"/>
<protein>
    <recommendedName>
        <fullName evidence="3">Transglycosylase SLT domain-containing protein</fullName>
    </recommendedName>
</protein>
<organism evidence="1 2">
    <name type="scientific">Alcaligenes xylosoxydans xylosoxydans</name>
    <name type="common">Achromobacter xylosoxidans</name>
    <dbReference type="NCBI Taxonomy" id="85698"/>
    <lineage>
        <taxon>Bacteria</taxon>
        <taxon>Pseudomonadati</taxon>
        <taxon>Pseudomonadota</taxon>
        <taxon>Betaproteobacteria</taxon>
        <taxon>Burkholderiales</taxon>
        <taxon>Alcaligenaceae</taxon>
        <taxon>Achromobacter</taxon>
    </lineage>
</organism>
<proteinExistence type="predicted"/>
<dbReference type="EMBL" id="MJMN01000005">
    <property type="protein sequence ID" value="OMG90696.1"/>
    <property type="molecule type" value="Genomic_DNA"/>
</dbReference>
<evidence type="ECO:0008006" key="3">
    <source>
        <dbReference type="Google" id="ProtNLM"/>
    </source>
</evidence>
<evidence type="ECO:0000313" key="1">
    <source>
        <dbReference type="EMBL" id="OMG90696.1"/>
    </source>
</evidence>
<reference evidence="1 2" key="1">
    <citation type="submission" date="2016-09" db="EMBL/GenBank/DDBJ databases">
        <title>Phylogenomics of Achromobacter.</title>
        <authorList>
            <person name="Jeukens J."/>
            <person name="Freschi L."/>
            <person name="Vincent A.T."/>
            <person name="Emond-Rheault J.-G."/>
            <person name="Kukavica-Ibrulj I."/>
            <person name="Charette S.J."/>
            <person name="Levesque R.C."/>
        </authorList>
    </citation>
    <scope>NUCLEOTIDE SEQUENCE [LARGE SCALE GENOMIC DNA]</scope>
    <source>
        <strain evidence="1 2">AUS488</strain>
    </source>
</reference>
<dbReference type="RefSeq" id="WP_076410012.1">
    <property type="nucleotide sequence ID" value="NZ_AP028040.1"/>
</dbReference>
<dbReference type="Proteomes" id="UP000187251">
    <property type="component" value="Unassembled WGS sequence"/>
</dbReference>
<comment type="caution">
    <text evidence="1">The sequence shown here is derived from an EMBL/GenBank/DDBJ whole genome shotgun (WGS) entry which is preliminary data.</text>
</comment>
<sequence length="220" mass="24108">MALSRSQTEVKAAIVEHGRQQAFSAPVIQIAADIAYIESAFGASPRSADASSSASGLFQYTDEAWYEHHHTQGDKDEMRSQIAAFYNDLALYVAWYRSPLTNRHIPDDMPLGEFVFIMHHGGRGGPVLFRATAQDIYRKHVTDETRLLTATHPEPSPGALVLDAEAYTGYPVTGDSAGCIKVAPDGVAYIDYILEPLLSRAERRGIVERDPDGAFRLLGA</sequence>
<dbReference type="Gene3D" id="1.10.530.10">
    <property type="match status" value="1"/>
</dbReference>
<name>A0A1R1JX48_ALCXX</name>
<evidence type="ECO:0000313" key="2">
    <source>
        <dbReference type="Proteomes" id="UP000187251"/>
    </source>
</evidence>
<dbReference type="AlphaFoldDB" id="A0A1R1JX48"/>
<gene>
    <name evidence="1" type="ORF">BIZ92_20515</name>
</gene>
<accession>A0A1R1JX48</accession>